<accession>A0A0W0R4Z8</accession>
<keyword evidence="1" id="KW-0812">Transmembrane</keyword>
<evidence type="ECO:0000313" key="2">
    <source>
        <dbReference type="EMBL" id="KTC66094.1"/>
    </source>
</evidence>
<dbReference type="Proteomes" id="UP000054859">
    <property type="component" value="Unassembled WGS sequence"/>
</dbReference>
<dbReference type="OrthoDB" id="9798180at2"/>
<feature type="transmembrane region" description="Helical" evidence="1">
    <location>
        <begin position="374"/>
        <end position="392"/>
    </location>
</feature>
<gene>
    <name evidence="2" type="ORF">Lade_0752</name>
</gene>
<feature type="transmembrane region" description="Helical" evidence="1">
    <location>
        <begin position="171"/>
        <end position="198"/>
    </location>
</feature>
<name>A0A0W0R4Z8_9GAMM</name>
<dbReference type="InterPro" id="IPR036249">
    <property type="entry name" value="Thioredoxin-like_sf"/>
</dbReference>
<feature type="transmembrane region" description="Helical" evidence="1">
    <location>
        <begin position="313"/>
        <end position="337"/>
    </location>
</feature>
<dbReference type="Gene3D" id="3.40.30.10">
    <property type="entry name" value="Glutaredoxin"/>
    <property type="match status" value="1"/>
</dbReference>
<protein>
    <recommendedName>
        <fullName evidence="4">Thioredoxin domain-containing protein</fullName>
    </recommendedName>
</protein>
<keyword evidence="1" id="KW-0472">Membrane</keyword>
<dbReference type="AlphaFoldDB" id="A0A0W0R4Z8"/>
<dbReference type="STRING" id="45056.Lade_0752"/>
<feature type="transmembrane region" description="Helical" evidence="1">
    <location>
        <begin position="269"/>
        <end position="286"/>
    </location>
</feature>
<dbReference type="PATRIC" id="fig|45056.6.peg.778"/>
<evidence type="ECO:0000256" key="1">
    <source>
        <dbReference type="SAM" id="Phobius"/>
    </source>
</evidence>
<comment type="caution">
    <text evidence="2">The sequence shown here is derived from an EMBL/GenBank/DDBJ whole genome shotgun (WGS) entry which is preliminary data.</text>
</comment>
<feature type="transmembrane region" description="Helical" evidence="1">
    <location>
        <begin position="349"/>
        <end position="368"/>
    </location>
</feature>
<evidence type="ECO:0008006" key="4">
    <source>
        <dbReference type="Google" id="ProtNLM"/>
    </source>
</evidence>
<feature type="transmembrane region" description="Helical" evidence="1">
    <location>
        <begin position="205"/>
        <end position="224"/>
    </location>
</feature>
<organism evidence="2 3">
    <name type="scientific">Legionella adelaidensis</name>
    <dbReference type="NCBI Taxonomy" id="45056"/>
    <lineage>
        <taxon>Bacteria</taxon>
        <taxon>Pseudomonadati</taxon>
        <taxon>Pseudomonadota</taxon>
        <taxon>Gammaproteobacteria</taxon>
        <taxon>Legionellales</taxon>
        <taxon>Legionellaceae</taxon>
        <taxon>Legionella</taxon>
    </lineage>
</organism>
<keyword evidence="1" id="KW-1133">Transmembrane helix</keyword>
<reference evidence="2 3" key="1">
    <citation type="submission" date="2015-11" db="EMBL/GenBank/DDBJ databases">
        <title>Identification of large and diverse effector repertoires of 38 Legionella species.</title>
        <authorList>
            <person name="Burstein D."/>
            <person name="Amaro F."/>
            <person name="Zusman T."/>
            <person name="Lifshitz Z."/>
            <person name="Cohen O."/>
            <person name="Gilbert J.A."/>
            <person name="Pupko T."/>
            <person name="Shuman H.A."/>
            <person name="Segal G."/>
        </authorList>
    </citation>
    <scope>NUCLEOTIDE SEQUENCE [LARGE SCALE GENOMIC DNA]</scope>
    <source>
        <strain evidence="2 3">1762-AUS-E</strain>
    </source>
</reference>
<feature type="transmembrane region" description="Helical" evidence="1">
    <location>
        <begin position="236"/>
        <end position="257"/>
    </location>
</feature>
<dbReference type="SUPFAM" id="SSF52833">
    <property type="entry name" value="Thioredoxin-like"/>
    <property type="match status" value="1"/>
</dbReference>
<dbReference type="EMBL" id="LNKA01000001">
    <property type="protein sequence ID" value="KTC66094.1"/>
    <property type="molecule type" value="Genomic_DNA"/>
</dbReference>
<proteinExistence type="predicted"/>
<sequence length="396" mass="46271">MATIRKYIIHLVLVLLSYTVFAENSKPNWYTETANKQIILHLDFFESSTCPHCLKANDFLKKLESQGLPLQVNRYIVNENKSALEFFHQRLEELNSLNFAVPSFFFCNSRWVGFLDEQRTGQLLLKAMDYCQQQIVKEGKLSDGTVKVLRQWSMANQIQVENKIANSPLRFLVGTALMDAFSACSLFAFFTFLAFLWVAPRKWELEIGYGLLFIVTLGYLHYIEQAHSKFFFQATGWTRIPAVILGVILLSFFSFYLRKRSNEIVKGTRPIIPFLILLTVPFLMIYQQTCEFNVALIFEQWLTSKGIKSTQLFWYYFFYQLIYIFPLLLVLIIHLLLSHYFQMTKHLKLQKFSGAVFLSLLGLIFIIWPYILNNVFASLFAFFIAIALAWILKKIK</sequence>
<dbReference type="RefSeq" id="WP_058461799.1">
    <property type="nucleotide sequence ID" value="NZ_CAAAHS010000005.1"/>
</dbReference>
<keyword evidence="3" id="KW-1185">Reference proteome</keyword>
<evidence type="ECO:0000313" key="3">
    <source>
        <dbReference type="Proteomes" id="UP000054859"/>
    </source>
</evidence>